<feature type="signal peptide" evidence="1">
    <location>
        <begin position="1"/>
        <end position="27"/>
    </location>
</feature>
<reference evidence="2" key="1">
    <citation type="submission" date="2019-09" db="EMBL/GenBank/DDBJ databases">
        <title>Draft genome information of white flower Hibiscus syriacus.</title>
        <authorList>
            <person name="Kim Y.-M."/>
        </authorList>
    </citation>
    <scope>NUCLEOTIDE SEQUENCE [LARGE SCALE GENOMIC DNA]</scope>
    <source>
        <strain evidence="2">YM2019G1</strain>
    </source>
</reference>
<proteinExistence type="predicted"/>
<evidence type="ECO:0000256" key="1">
    <source>
        <dbReference type="SAM" id="SignalP"/>
    </source>
</evidence>
<accession>A0A6A3A3G1</accession>
<dbReference type="AlphaFoldDB" id="A0A6A3A3G1"/>
<gene>
    <name evidence="2" type="ORF">F3Y22_tig00110610pilonHSYRG00297</name>
</gene>
<dbReference type="InterPro" id="IPR053151">
    <property type="entry name" value="RNase_H-like"/>
</dbReference>
<feature type="chain" id="PRO_5025471200" description="RNase H type-1 domain-containing protein" evidence="1">
    <location>
        <begin position="28"/>
        <end position="526"/>
    </location>
</feature>
<dbReference type="Proteomes" id="UP000436088">
    <property type="component" value="Unassembled WGS sequence"/>
</dbReference>
<evidence type="ECO:0000313" key="3">
    <source>
        <dbReference type="Proteomes" id="UP000436088"/>
    </source>
</evidence>
<evidence type="ECO:0000313" key="2">
    <source>
        <dbReference type="EMBL" id="KAE8697765.1"/>
    </source>
</evidence>
<dbReference type="PANTHER" id="PTHR47723">
    <property type="entry name" value="OS05G0353850 PROTEIN"/>
    <property type="match status" value="1"/>
</dbReference>
<evidence type="ECO:0008006" key="4">
    <source>
        <dbReference type="Google" id="ProtNLM"/>
    </source>
</evidence>
<organism evidence="2 3">
    <name type="scientific">Hibiscus syriacus</name>
    <name type="common">Rose of Sharon</name>
    <dbReference type="NCBI Taxonomy" id="106335"/>
    <lineage>
        <taxon>Eukaryota</taxon>
        <taxon>Viridiplantae</taxon>
        <taxon>Streptophyta</taxon>
        <taxon>Embryophyta</taxon>
        <taxon>Tracheophyta</taxon>
        <taxon>Spermatophyta</taxon>
        <taxon>Magnoliopsida</taxon>
        <taxon>eudicotyledons</taxon>
        <taxon>Gunneridae</taxon>
        <taxon>Pentapetalae</taxon>
        <taxon>rosids</taxon>
        <taxon>malvids</taxon>
        <taxon>Malvales</taxon>
        <taxon>Malvaceae</taxon>
        <taxon>Malvoideae</taxon>
        <taxon>Hibiscus</taxon>
    </lineage>
</organism>
<keyword evidence="1" id="KW-0732">Signal</keyword>
<dbReference type="PANTHER" id="PTHR47723:SF24">
    <property type="entry name" value="RNASE H TYPE-1 DOMAIN-CONTAINING PROTEIN"/>
    <property type="match status" value="1"/>
</dbReference>
<name>A0A6A3A3G1_HIBSY</name>
<sequence length="526" mass="58960">MSLPHCVTILAEVLASLRLMILESTSGSPCYTTVLPWPHITTCDIPTYTIHTTVLPKNTCLEVERIIHIIIWDSTIAKGGTHLVNWDECINPATTPLIGHVSVVEMADPAGDWKRVLTNSSCDIFGVTVEDIDHVLRKCPPAFHVWSVMVHPDSLNEFLYADLVEWIITNLNRKVKLANSCENWDLLFGLIIWNLWLSRNAKVFENPIEDNAPIAHFVDKDPSWWYPPTENWIRINTDDARRDVNGCASCGVVARNCTGSWRINSRYNALKINNSRNNVLPRLFVEIGRNQQCGRRSPCLPGDLRRGLLLCMGHAQPNHRSPCTPSDLLGRHALEATKDSCMGRSCHALGARFMHGALEATKDDQGSVHAWGTRGDQGSVHAWEEWGDRACVGRHRVPARSRAGEHAAGDVAASAWRPPWSPGVHGDLGGRWERGSVILCFKDSLDVHCILHNDTTSAHRLRWHLDELRQRNWIVKVQHVLRDGNKVAGALVKSSNNDRFAPIVFADPPLLVLFSACWFVRCLMCC</sequence>
<protein>
    <recommendedName>
        <fullName evidence="4">RNase H type-1 domain-containing protein</fullName>
    </recommendedName>
</protein>
<keyword evidence="3" id="KW-1185">Reference proteome</keyword>
<dbReference type="EMBL" id="VEPZ02001049">
    <property type="protein sequence ID" value="KAE8697765.1"/>
    <property type="molecule type" value="Genomic_DNA"/>
</dbReference>
<comment type="caution">
    <text evidence="2">The sequence shown here is derived from an EMBL/GenBank/DDBJ whole genome shotgun (WGS) entry which is preliminary data.</text>
</comment>